<evidence type="ECO:0000313" key="2">
    <source>
        <dbReference type="Proteomes" id="UP001530400"/>
    </source>
</evidence>
<dbReference type="AlphaFoldDB" id="A0ABD3NF21"/>
<keyword evidence="2" id="KW-1185">Reference proteome</keyword>
<name>A0ABD3NF21_9STRA</name>
<evidence type="ECO:0000313" key="1">
    <source>
        <dbReference type="EMBL" id="KAL3774513.1"/>
    </source>
</evidence>
<dbReference type="EMBL" id="JALLPJ020001190">
    <property type="protein sequence ID" value="KAL3774513.1"/>
    <property type="molecule type" value="Genomic_DNA"/>
</dbReference>
<gene>
    <name evidence="1" type="ORF">ACHAWO_012222</name>
</gene>
<comment type="caution">
    <text evidence="1">The sequence shown here is derived from an EMBL/GenBank/DDBJ whole genome shotgun (WGS) entry which is preliminary data.</text>
</comment>
<reference evidence="1 2" key="1">
    <citation type="submission" date="2024-10" db="EMBL/GenBank/DDBJ databases">
        <title>Updated reference genomes for cyclostephanoid diatoms.</title>
        <authorList>
            <person name="Roberts W.R."/>
            <person name="Alverson A.J."/>
        </authorList>
    </citation>
    <scope>NUCLEOTIDE SEQUENCE [LARGE SCALE GENOMIC DNA]</scope>
    <source>
        <strain evidence="1 2">AJA010-31</strain>
    </source>
</reference>
<proteinExistence type="predicted"/>
<accession>A0ABD3NF21</accession>
<dbReference type="Proteomes" id="UP001530400">
    <property type="component" value="Unassembled WGS sequence"/>
</dbReference>
<organism evidence="1 2">
    <name type="scientific">Cyclotella atomus</name>
    <dbReference type="NCBI Taxonomy" id="382360"/>
    <lineage>
        <taxon>Eukaryota</taxon>
        <taxon>Sar</taxon>
        <taxon>Stramenopiles</taxon>
        <taxon>Ochrophyta</taxon>
        <taxon>Bacillariophyta</taxon>
        <taxon>Coscinodiscophyceae</taxon>
        <taxon>Thalassiosirophycidae</taxon>
        <taxon>Stephanodiscales</taxon>
        <taxon>Stephanodiscaceae</taxon>
        <taxon>Cyclotella</taxon>
    </lineage>
</organism>
<protein>
    <submittedName>
        <fullName evidence="1">Uncharacterized protein</fullName>
    </submittedName>
</protein>
<sequence>MNSTSTSPPASAHPAGCIKGNRLCLICRYYAQNTFQRDFVHFAKLYRHFILRGWDRTYIRNLILEACTSTKSKAHTPTAQPTLNQDLQTDVNRLFIHIEYHPEDIPRKRVQALYQLHLGEVLNDELGIERPTIAYSRPKNIGDLITKAKLHQAPGQTSSIILGSIGMIGSTLGLPQIFSQCVYVGLFLNDTASFFHDILKDLYLQRKYPCAFLI</sequence>